<reference evidence="8" key="1">
    <citation type="journal article" date="2019" name="Int. J. Syst. Evol. Microbiol.">
        <title>The Global Catalogue of Microorganisms (GCM) 10K type strain sequencing project: providing services to taxonomists for standard genome sequencing and annotation.</title>
        <authorList>
            <consortium name="The Broad Institute Genomics Platform"/>
            <consortium name="The Broad Institute Genome Sequencing Center for Infectious Disease"/>
            <person name="Wu L."/>
            <person name="Ma J."/>
        </authorList>
    </citation>
    <scope>NUCLEOTIDE SEQUENCE [LARGE SCALE GENOMIC DNA]</scope>
    <source>
        <strain evidence="8">JCM 16956</strain>
    </source>
</reference>
<dbReference type="Proteomes" id="UP001501000">
    <property type="component" value="Unassembled WGS sequence"/>
</dbReference>
<evidence type="ECO:0008006" key="9">
    <source>
        <dbReference type="Google" id="ProtNLM"/>
    </source>
</evidence>
<sequence>MVARGRRETLLRAVRRPGPERDALLLQAKGAAAAATAWWLASWLLPHTVTAFAAFTALMALQSTVFRSLLDSAQYLGAMALGTGVAAAFGSTAGVHAWSVAVLAFVALTGARLNLLGRQSTQVPVVALFAFAGGGGEIGYIGHLVAAASIGVCCGLAAHVAVAPSPHTDTAQEMTGDLAARAQDLLRTLACAAAGEGAEEASPKEGDRRCEELAREAVRVRAIVDKEQENTRLNPRRPWSSAEGSLQRCQDTISMIERVGTHLRSVSRALSHARRATATEEVLASYAELLRCAAAALGCLRLPRGPEDSGRLDDCLEEAARHYDDVAASVRQGRLDTPGEWPVFGTALTEAERVLDEIRHIREQADHACRSAS</sequence>
<keyword evidence="8" id="KW-1185">Reference proteome</keyword>
<accession>A0ABP7L832</accession>
<keyword evidence="4 6" id="KW-1133">Transmembrane helix</keyword>
<feature type="transmembrane region" description="Helical" evidence="6">
    <location>
        <begin position="125"/>
        <end position="146"/>
    </location>
</feature>
<comment type="subcellular location">
    <subcellularLocation>
        <location evidence="1">Cell membrane</location>
        <topology evidence="1">Multi-pass membrane protein</topology>
    </subcellularLocation>
</comment>
<evidence type="ECO:0000256" key="1">
    <source>
        <dbReference type="ARBA" id="ARBA00004651"/>
    </source>
</evidence>
<evidence type="ECO:0000256" key="2">
    <source>
        <dbReference type="ARBA" id="ARBA00022475"/>
    </source>
</evidence>
<name>A0ABP7L832_9ACTN</name>
<feature type="transmembrane region" description="Helical" evidence="6">
    <location>
        <begin position="37"/>
        <end position="61"/>
    </location>
</feature>
<evidence type="ECO:0000256" key="4">
    <source>
        <dbReference type="ARBA" id="ARBA00022989"/>
    </source>
</evidence>
<feature type="transmembrane region" description="Helical" evidence="6">
    <location>
        <begin position="95"/>
        <end position="113"/>
    </location>
</feature>
<keyword evidence="2" id="KW-1003">Cell membrane</keyword>
<keyword evidence="3 6" id="KW-0812">Transmembrane</keyword>
<gene>
    <name evidence="7" type="ORF">GCM10022244_03470</name>
</gene>
<dbReference type="EMBL" id="BAABAJ010000001">
    <property type="protein sequence ID" value="GAA3896616.1"/>
    <property type="molecule type" value="Genomic_DNA"/>
</dbReference>
<protein>
    <recommendedName>
        <fullName evidence="9">FUSC family protein</fullName>
    </recommendedName>
</protein>
<dbReference type="Pfam" id="PF06081">
    <property type="entry name" value="ArAE_1"/>
    <property type="match status" value="1"/>
</dbReference>
<evidence type="ECO:0000256" key="5">
    <source>
        <dbReference type="ARBA" id="ARBA00023136"/>
    </source>
</evidence>
<organism evidence="7 8">
    <name type="scientific">Streptomyces gulbargensis</name>
    <dbReference type="NCBI Taxonomy" id="364901"/>
    <lineage>
        <taxon>Bacteria</taxon>
        <taxon>Bacillati</taxon>
        <taxon>Actinomycetota</taxon>
        <taxon>Actinomycetes</taxon>
        <taxon>Kitasatosporales</taxon>
        <taxon>Streptomycetaceae</taxon>
        <taxon>Streptomyces</taxon>
    </lineage>
</organism>
<keyword evidence="5 6" id="KW-0472">Membrane</keyword>
<evidence type="ECO:0000256" key="3">
    <source>
        <dbReference type="ARBA" id="ARBA00022692"/>
    </source>
</evidence>
<dbReference type="InterPro" id="IPR010343">
    <property type="entry name" value="ArAE_1"/>
</dbReference>
<proteinExistence type="predicted"/>
<evidence type="ECO:0000313" key="8">
    <source>
        <dbReference type="Proteomes" id="UP001501000"/>
    </source>
</evidence>
<comment type="caution">
    <text evidence="7">The sequence shown here is derived from an EMBL/GenBank/DDBJ whole genome shotgun (WGS) entry which is preliminary data.</text>
</comment>
<evidence type="ECO:0000256" key="6">
    <source>
        <dbReference type="SAM" id="Phobius"/>
    </source>
</evidence>
<evidence type="ECO:0000313" key="7">
    <source>
        <dbReference type="EMBL" id="GAA3896616.1"/>
    </source>
</evidence>